<feature type="domain" description="Insecticide toxin TcdB middle/N-terminal" evidence="6">
    <location>
        <begin position="654"/>
        <end position="796"/>
    </location>
</feature>
<dbReference type="InterPro" id="IPR022045">
    <property type="entry name" value="TcdB_toxin_mid/N"/>
</dbReference>
<evidence type="ECO:0000256" key="2">
    <source>
        <dbReference type="ARBA" id="ARBA00022525"/>
    </source>
</evidence>
<dbReference type="SUPFAM" id="SSF69318">
    <property type="entry name" value="Integrin alpha N-terminal domain"/>
    <property type="match status" value="1"/>
</dbReference>
<gene>
    <name evidence="7" type="ORF">FHR94_000538</name>
</gene>
<evidence type="ECO:0008006" key="9">
    <source>
        <dbReference type="Google" id="ProtNLM"/>
    </source>
</evidence>
<dbReference type="Pfam" id="PF13517">
    <property type="entry name" value="FG-GAP_3"/>
    <property type="match status" value="1"/>
</dbReference>
<evidence type="ECO:0000256" key="1">
    <source>
        <dbReference type="ARBA" id="ARBA00004613"/>
    </source>
</evidence>
<dbReference type="InterPro" id="IPR022044">
    <property type="entry name" value="TcdB_toxin_mid/C"/>
</dbReference>
<keyword evidence="3" id="KW-0732">Signal</keyword>
<dbReference type="AlphaFoldDB" id="A0A839V9U3"/>
<dbReference type="InterPro" id="IPR003284">
    <property type="entry name" value="Sal_SpvB"/>
</dbReference>
<keyword evidence="8" id="KW-1185">Reference proteome</keyword>
<dbReference type="GO" id="GO:0005737">
    <property type="term" value="C:cytoplasm"/>
    <property type="evidence" value="ECO:0007669"/>
    <property type="project" value="InterPro"/>
</dbReference>
<comment type="subcellular location">
    <subcellularLocation>
        <location evidence="1">Secreted</location>
    </subcellularLocation>
</comment>
<dbReference type="RefSeq" id="WP_183324070.1">
    <property type="nucleotide sequence ID" value="NZ_JACHXP010000002.1"/>
</dbReference>
<dbReference type="InterPro" id="IPR013517">
    <property type="entry name" value="FG-GAP"/>
</dbReference>
<sequence length="1118" mass="124180">MPSLSLPTGGGAIRGIGEKFQANVATGTGSLTVPIATSPGRGGFDVALSLGYDSGAGNGPFGVGWSLSMPQFTRKTDKGLPRYDDGTESDVFILSGAEDLVPKRVLSGSGTLLDFDDRTEGTTPYRVQRYHPRIEGLFARIERWTDRDTGEMHWRATTKDNVTSIYGKDPQARLADPEDSRHVFSWLLQETRDDHGNIARYHYKAEDGAGVEVSRTSEQNRFEVAPSGTRTFRSTAQRYLKRVEYGNHKPDDDTAFFFEVVFDYGEHDVQRPTPQEAKPWPVRLDPFSSYRAGFEVRSYRLCQRVLMFHRFPELGPAPQLVRSTDFGYRDTPILTYLAKVTHAGHKPDGQGGYTSKELPTLECGYILPDIHDRLEILDRDSLEGIPAGIAGQSQWVDLDGEGLPGVLTATEGAWFYKENLGGGSLGPPRRQQTLPAPAELAVGTHQLTDLAGDGKLDLLQYSPPLAGYFERVSPRKGEPGDWRPFVPLRDLPNIDWSDPNLRFVDLDGDGHPDVLITEHEVFVWYRSRAKEGFEPATRTRKPIDENSGPALVFADGTETIHLADMSGDGLSDLVRVRSGEICYWPNLGYGRFGRKVSMGQSPRFDAPDQFDPRRIRFADIDGSGTTDLVYLGRREVTAHLNQSGNSFAEAVPIRSVPPTDTIANVTVVDLLGQGTACLVWSSALPADLDRPLAYIDLMGGRKPHLLERIDNNLGGETRILYTPSTKFYLEDKKAGTPWPTRLPFPVQVIERIETYDHIAKSRLVTSYRYHHGFFDGHEREFRGFAFVETLDAESFSGDKGSGLFPAALDATPDELRLPPVLTKTWFHTGAWLDREHLELELAKEYYAGDPQAPPILRDTILPQGLSVREEREAVGALRGQTLRQEVYALDDTPESVHPNTVSEQNYETRLLQHAEAEVYAVLFVHPRETLTLHYERNPADPRVQQELVLEVDDFGNVTQSAAIAYPRRQPLEPEQAKLWALLSDATFANEPNVQGVYRLGVPVETAASELTGLQVPASGLLSLDDVRTAVGAATDIPYETLGVGNIVERRTVERQRIFYNTDDLSAALPLGQIGERALPHETKTVAFTPGLLAQAYGNRIDAGIIQNEGRYVNEDGLW</sequence>
<organism evidence="7 8">
    <name type="scientific">Halomonas cerina</name>
    <dbReference type="NCBI Taxonomy" id="447424"/>
    <lineage>
        <taxon>Bacteria</taxon>
        <taxon>Pseudomonadati</taxon>
        <taxon>Pseudomonadota</taxon>
        <taxon>Gammaproteobacteria</taxon>
        <taxon>Oceanospirillales</taxon>
        <taxon>Halomonadaceae</taxon>
        <taxon>Halomonas</taxon>
    </lineage>
</organism>
<comment type="caution">
    <text evidence="7">The sequence shown here is derived from an EMBL/GenBank/DDBJ whole genome shotgun (WGS) entry which is preliminary data.</text>
</comment>
<evidence type="ECO:0000259" key="6">
    <source>
        <dbReference type="Pfam" id="PF12256"/>
    </source>
</evidence>
<feature type="domain" description="Insecticide toxin TcdB middle/C-terminal" evidence="5">
    <location>
        <begin position="875"/>
        <end position="976"/>
    </location>
</feature>
<protein>
    <recommendedName>
        <fullName evidence="9">Toxin</fullName>
    </recommendedName>
</protein>
<dbReference type="Proteomes" id="UP000547614">
    <property type="component" value="Unassembled WGS sequence"/>
</dbReference>
<proteinExistence type="predicted"/>
<evidence type="ECO:0000259" key="5">
    <source>
        <dbReference type="Pfam" id="PF12255"/>
    </source>
</evidence>
<dbReference type="Pfam" id="PF12256">
    <property type="entry name" value="TcdB_toxin_midN"/>
    <property type="match status" value="1"/>
</dbReference>
<dbReference type="Pfam" id="PF03534">
    <property type="entry name" value="SpvB"/>
    <property type="match status" value="1"/>
</dbReference>
<dbReference type="PANTHER" id="PTHR44103">
    <property type="entry name" value="PROPROTEIN CONVERTASE P"/>
    <property type="match status" value="1"/>
</dbReference>
<evidence type="ECO:0000256" key="4">
    <source>
        <dbReference type="ARBA" id="ARBA00023026"/>
    </source>
</evidence>
<dbReference type="GO" id="GO:0005576">
    <property type="term" value="C:extracellular region"/>
    <property type="evidence" value="ECO:0007669"/>
    <property type="project" value="UniProtKB-SubCell"/>
</dbReference>
<evidence type="ECO:0000313" key="8">
    <source>
        <dbReference type="Proteomes" id="UP000547614"/>
    </source>
</evidence>
<keyword evidence="2" id="KW-0964">Secreted</keyword>
<dbReference type="PANTHER" id="PTHR44103:SF1">
    <property type="entry name" value="PROPROTEIN CONVERTASE P"/>
    <property type="match status" value="1"/>
</dbReference>
<dbReference type="PRINTS" id="PR01341">
    <property type="entry name" value="SALSPVBPROT"/>
</dbReference>
<evidence type="ECO:0000313" key="7">
    <source>
        <dbReference type="EMBL" id="MBB3189316.1"/>
    </source>
</evidence>
<dbReference type="InterPro" id="IPR028994">
    <property type="entry name" value="Integrin_alpha_N"/>
</dbReference>
<accession>A0A839V9U3</accession>
<name>A0A839V9U3_9GAMM</name>
<dbReference type="Pfam" id="PF12255">
    <property type="entry name" value="TcdB_toxin_midC"/>
    <property type="match status" value="1"/>
</dbReference>
<evidence type="ECO:0000256" key="3">
    <source>
        <dbReference type="ARBA" id="ARBA00022729"/>
    </source>
</evidence>
<reference evidence="7 8" key="1">
    <citation type="submission" date="2020-08" db="EMBL/GenBank/DDBJ databases">
        <title>Genomic Encyclopedia of Type Strains, Phase III (KMG-III): the genomes of soil and plant-associated and newly described type strains.</title>
        <authorList>
            <person name="Whitman W."/>
        </authorList>
    </citation>
    <scope>NUCLEOTIDE SEQUENCE [LARGE SCALE GENOMIC DNA]</scope>
    <source>
        <strain evidence="7 8">CECT 7282</strain>
    </source>
</reference>
<dbReference type="EMBL" id="JACHXP010000002">
    <property type="protein sequence ID" value="MBB3189316.1"/>
    <property type="molecule type" value="Genomic_DNA"/>
</dbReference>
<keyword evidence="4" id="KW-0843">Virulence</keyword>